<proteinExistence type="predicted"/>
<reference evidence="1 2" key="1">
    <citation type="submission" date="2014-06" db="EMBL/GenBank/DDBJ databases">
        <title>Whole Genome Sequences of Three Symbiotic Endozoicomonas Bacteria.</title>
        <authorList>
            <person name="Neave M.J."/>
            <person name="Apprill A."/>
            <person name="Voolstra C.R."/>
        </authorList>
    </citation>
    <scope>NUCLEOTIDE SEQUENCE [LARGE SCALE GENOMIC DNA]</scope>
    <source>
        <strain evidence="1 2">DSM 25634</strain>
    </source>
</reference>
<evidence type="ECO:0000313" key="1">
    <source>
        <dbReference type="EMBL" id="KEQ17888.1"/>
    </source>
</evidence>
<keyword evidence="2" id="KW-1185">Reference proteome</keyword>
<comment type="caution">
    <text evidence="1">The sequence shown here is derived from an EMBL/GenBank/DDBJ whole genome shotgun (WGS) entry which is preliminary data.</text>
</comment>
<evidence type="ECO:0008006" key="3">
    <source>
        <dbReference type="Google" id="ProtNLM"/>
    </source>
</evidence>
<name>A0A081NHG5_9GAMM</name>
<dbReference type="Proteomes" id="UP000028073">
    <property type="component" value="Unassembled WGS sequence"/>
</dbReference>
<evidence type="ECO:0000313" key="2">
    <source>
        <dbReference type="Proteomes" id="UP000028073"/>
    </source>
</evidence>
<dbReference type="eggNOG" id="ENOG502ZAU9">
    <property type="taxonomic scope" value="Bacteria"/>
</dbReference>
<accession>A0A081NHG5</accession>
<organism evidence="1 2">
    <name type="scientific">Endozoicomonas numazuensis</name>
    <dbReference type="NCBI Taxonomy" id="1137799"/>
    <lineage>
        <taxon>Bacteria</taxon>
        <taxon>Pseudomonadati</taxon>
        <taxon>Pseudomonadota</taxon>
        <taxon>Gammaproteobacteria</taxon>
        <taxon>Oceanospirillales</taxon>
        <taxon>Endozoicomonadaceae</taxon>
        <taxon>Endozoicomonas</taxon>
    </lineage>
</organism>
<sequence length="626" mass="71140">MRVLDRMTGQQLVLNQLPDALTPGRYVALDTLHANNHSEITPGTFIVSDGSEQLSLNGRGFSVNDDSANKTDKDSGYWMKKAIIQIAGHIRTLEINDTEELPTPLLPSSIIDIQYDKLLDLLDTALNKGHLHSISIRPRIDMKYDSQLMPVSRARKVASNANRHLAAHSECWQKRTLTGVMPKQILGLVSEDEYNLYENQVYARLLDNLQTYLTVRLNDLRALELDLNEFEKIEKSEELYHKLISDICELWGKTFSVDETEEILKTLRSQISTIEAYLRKIKGLKQRGLYKQVPRSARVPSQIHVTNILAHDQHYRHLVGLWQTLIEVMSSSNLPASEVMNANIELQESYMDYCKLVIIRSLKALGFRLKSASEEIFNFERGRQEVLLKKESYQWLVQSELASLDLHFTPISCRDGHDLQATIDNNKVVIPCIPGKGQQKHPNTWLSGGNRDPLFISPEDFYLEERMVVLLKTWLWSGVMQSYGLAIDKLCRPFVQYAESETSLFRISGSSSIKVIAPLSPKKQTELHQALQDTGLSADLQKAVKQSVQYVNFLSSCPDCGSKGEFTPWERDCFKCDCSSCGNQWSISYTKGHRIGKFTANKSNEPGFDQNGRWNYSFNLSELSSP</sequence>
<dbReference type="RefSeq" id="WP_034834818.1">
    <property type="nucleotide sequence ID" value="NZ_JOKH01000002.1"/>
</dbReference>
<protein>
    <recommendedName>
        <fullName evidence="3">DUF2357 domain-containing protein</fullName>
    </recommendedName>
</protein>
<dbReference type="AlphaFoldDB" id="A0A081NHG5"/>
<dbReference type="EMBL" id="JOKH01000002">
    <property type="protein sequence ID" value="KEQ17888.1"/>
    <property type="molecule type" value="Genomic_DNA"/>
</dbReference>
<gene>
    <name evidence="1" type="ORF">GZ78_09620</name>
</gene>
<dbReference type="OrthoDB" id="8884239at2"/>